<dbReference type="RefSeq" id="WP_181742129.1">
    <property type="nucleotide sequence ID" value="NZ_JACEOL010000064.1"/>
</dbReference>
<keyword evidence="3" id="KW-1185">Reference proteome</keyword>
<dbReference type="InterPro" id="IPR001296">
    <property type="entry name" value="Glyco_trans_1"/>
</dbReference>
<proteinExistence type="predicted"/>
<dbReference type="Pfam" id="PF00534">
    <property type="entry name" value="Glycos_transf_1"/>
    <property type="match status" value="1"/>
</dbReference>
<keyword evidence="2" id="KW-0808">Transferase</keyword>
<comment type="caution">
    <text evidence="2">The sequence shown here is derived from an EMBL/GenBank/DDBJ whole genome shotgun (WGS) entry which is preliminary data.</text>
</comment>
<reference evidence="2 3" key="1">
    <citation type="submission" date="2020-07" db="EMBL/GenBank/DDBJ databases">
        <title>Thermoactinomyces phylogeny.</title>
        <authorList>
            <person name="Dunlap C."/>
        </authorList>
    </citation>
    <scope>NUCLEOTIDE SEQUENCE [LARGE SCALE GENOMIC DNA]</scope>
    <source>
        <strain evidence="2 3">AMNI-1</strain>
    </source>
</reference>
<protein>
    <submittedName>
        <fullName evidence="2">Glycosyltransferase family 4 protein</fullName>
    </submittedName>
</protein>
<dbReference type="CDD" id="cd03801">
    <property type="entry name" value="GT4_PimA-like"/>
    <property type="match status" value="1"/>
</dbReference>
<feature type="domain" description="Glycosyl transferase family 1" evidence="1">
    <location>
        <begin position="174"/>
        <end position="345"/>
    </location>
</feature>
<organism evidence="2 3">
    <name type="scientific">Thermoactinomyces mirandus</name>
    <dbReference type="NCBI Taxonomy" id="2756294"/>
    <lineage>
        <taxon>Bacteria</taxon>
        <taxon>Bacillati</taxon>
        <taxon>Bacillota</taxon>
        <taxon>Bacilli</taxon>
        <taxon>Bacillales</taxon>
        <taxon>Thermoactinomycetaceae</taxon>
        <taxon>Thermoactinomyces</taxon>
    </lineage>
</organism>
<accession>A0A7W1XUR0</accession>
<evidence type="ECO:0000313" key="3">
    <source>
        <dbReference type="Proteomes" id="UP000538292"/>
    </source>
</evidence>
<dbReference type="SUPFAM" id="SSF53756">
    <property type="entry name" value="UDP-Glycosyltransferase/glycogen phosphorylase"/>
    <property type="match status" value="1"/>
</dbReference>
<evidence type="ECO:0000259" key="1">
    <source>
        <dbReference type="Pfam" id="PF00534"/>
    </source>
</evidence>
<dbReference type="Proteomes" id="UP000538292">
    <property type="component" value="Unassembled WGS sequence"/>
</dbReference>
<dbReference type="GO" id="GO:0016757">
    <property type="term" value="F:glycosyltransferase activity"/>
    <property type="evidence" value="ECO:0007669"/>
    <property type="project" value="InterPro"/>
</dbReference>
<gene>
    <name evidence="2" type="ORF">H2C83_15400</name>
</gene>
<dbReference type="Gene3D" id="3.40.50.2000">
    <property type="entry name" value="Glycogen Phosphorylase B"/>
    <property type="match status" value="2"/>
</dbReference>
<dbReference type="AlphaFoldDB" id="A0A7W1XUR0"/>
<name>A0A7W1XUR0_9BACL</name>
<dbReference type="EMBL" id="JACEOL010000064">
    <property type="protein sequence ID" value="MBA4603654.1"/>
    <property type="molecule type" value="Genomic_DNA"/>
</dbReference>
<evidence type="ECO:0000313" key="2">
    <source>
        <dbReference type="EMBL" id="MBA4603654.1"/>
    </source>
</evidence>
<dbReference type="PANTHER" id="PTHR12526">
    <property type="entry name" value="GLYCOSYLTRANSFERASE"/>
    <property type="match status" value="1"/>
</dbReference>
<sequence length="371" mass="42110">MNILFVCEYFWPVIGGLERSTERLAEEFVRKGHTVRVLTKVLPDTKKYENRNGMMIYRFSNDDLTFTENAEGHGIMEDAEVICLFGVGHDIEAKHWEPLFRRGVPVFVKIGTQGDVANKGIRPENFLRFNGILCQNDAIAEEAISIGVPKEKCFEIRNGLSIRRWQSNLLDKMSARKKLGVSENAFVCSAIGRFVERKKFPLIINSFFKVLEDMDTEDKEVKLLLQGSDFGQHDGEEKYIREMVDNSRFRSNVVYISPYENTGLTLSASDVFITMGLREGAPNIIIEAFASGCPVIASDIPGHDVYIKDKEQGLLVDTDSDQLAAAILDLYKNKELRHYMTQQALERSFAFDIQLTSDDYLKCFKNALANS</sequence>